<keyword evidence="2" id="KW-1185">Reference proteome</keyword>
<gene>
    <name evidence="1" type="ORF">J2Z18_006212</name>
</gene>
<dbReference type="Proteomes" id="UP000706926">
    <property type="component" value="Unassembled WGS sequence"/>
</dbReference>
<evidence type="ECO:0000313" key="1">
    <source>
        <dbReference type="EMBL" id="MBP1897067.1"/>
    </source>
</evidence>
<comment type="caution">
    <text evidence="1">The sequence shown here is derived from an EMBL/GenBank/DDBJ whole genome shotgun (WGS) entry which is preliminary data.</text>
</comment>
<proteinExistence type="predicted"/>
<dbReference type="RefSeq" id="WP_210095792.1">
    <property type="nucleotide sequence ID" value="NZ_JAGGKI010000043.1"/>
</dbReference>
<organism evidence="1 2">
    <name type="scientific">Paenibacillus lactis</name>
    <dbReference type="NCBI Taxonomy" id="228574"/>
    <lineage>
        <taxon>Bacteria</taxon>
        <taxon>Bacillati</taxon>
        <taxon>Bacillota</taxon>
        <taxon>Bacilli</taxon>
        <taxon>Bacillales</taxon>
        <taxon>Paenibacillaceae</taxon>
        <taxon>Paenibacillus</taxon>
    </lineage>
</organism>
<accession>A0ABS4FLB9</accession>
<sequence length="114" mass="13558">MSSRTPIQVPTELRDELNEMSDRLRVKTQYEVIQKLLAYYHRSEKEKNDLKAYQEQHMVDLGKDSKIRFKEIQQELGLRTEGAVFEFLADCYQGSMQMPMLAFETYRKLKMEGK</sequence>
<evidence type="ECO:0008006" key="3">
    <source>
        <dbReference type="Google" id="ProtNLM"/>
    </source>
</evidence>
<dbReference type="GeneID" id="95408034"/>
<dbReference type="EMBL" id="JAGGKI010000043">
    <property type="protein sequence ID" value="MBP1897067.1"/>
    <property type="molecule type" value="Genomic_DNA"/>
</dbReference>
<name>A0ABS4FLB9_9BACL</name>
<evidence type="ECO:0000313" key="2">
    <source>
        <dbReference type="Proteomes" id="UP000706926"/>
    </source>
</evidence>
<protein>
    <recommendedName>
        <fullName evidence="3">Ribbon-helix-helix protein CopG domain-containing protein</fullName>
    </recommendedName>
</protein>
<reference evidence="1 2" key="1">
    <citation type="submission" date="2021-03" db="EMBL/GenBank/DDBJ databases">
        <title>Genomic Encyclopedia of Type Strains, Phase IV (KMG-IV): sequencing the most valuable type-strain genomes for metagenomic binning, comparative biology and taxonomic classification.</title>
        <authorList>
            <person name="Goeker M."/>
        </authorList>
    </citation>
    <scope>NUCLEOTIDE SEQUENCE [LARGE SCALE GENOMIC DNA]</scope>
    <source>
        <strain evidence="1 2">DSM 15596</strain>
    </source>
</reference>